<dbReference type="AlphaFoldDB" id="A0A517SZG2"/>
<dbReference type="EMBL" id="CP036272">
    <property type="protein sequence ID" value="QDT61453.1"/>
    <property type="molecule type" value="Genomic_DNA"/>
</dbReference>
<reference evidence="1 2" key="1">
    <citation type="submission" date="2019-02" db="EMBL/GenBank/DDBJ databases">
        <title>Deep-cultivation of Planctomycetes and their phenomic and genomic characterization uncovers novel biology.</title>
        <authorList>
            <person name="Wiegand S."/>
            <person name="Jogler M."/>
            <person name="Boedeker C."/>
            <person name="Pinto D."/>
            <person name="Vollmers J."/>
            <person name="Rivas-Marin E."/>
            <person name="Kohn T."/>
            <person name="Peeters S.H."/>
            <person name="Heuer A."/>
            <person name="Rast P."/>
            <person name="Oberbeckmann S."/>
            <person name="Bunk B."/>
            <person name="Jeske O."/>
            <person name="Meyerdierks A."/>
            <person name="Storesund J.E."/>
            <person name="Kallscheuer N."/>
            <person name="Luecker S."/>
            <person name="Lage O.M."/>
            <person name="Pohl T."/>
            <person name="Merkel B.J."/>
            <person name="Hornburger P."/>
            <person name="Mueller R.-W."/>
            <person name="Bruemmer F."/>
            <person name="Labrenz M."/>
            <person name="Spormann A.M."/>
            <person name="Op den Camp H."/>
            <person name="Overmann J."/>
            <person name="Amann R."/>
            <person name="Jetten M.S.M."/>
            <person name="Mascher T."/>
            <person name="Medema M.H."/>
            <person name="Devos D.P."/>
            <person name="Kaster A.-K."/>
            <person name="Ovreas L."/>
            <person name="Rohde M."/>
            <person name="Galperin M.Y."/>
            <person name="Jogler C."/>
        </authorList>
    </citation>
    <scope>NUCLEOTIDE SEQUENCE [LARGE SCALE GENOMIC DNA]</scope>
    <source>
        <strain evidence="1 2">SV_7m_r</strain>
    </source>
</reference>
<evidence type="ECO:0000313" key="2">
    <source>
        <dbReference type="Proteomes" id="UP000315003"/>
    </source>
</evidence>
<accession>A0A517SZG2</accession>
<gene>
    <name evidence="1" type="ORF">SV7mr_39890</name>
</gene>
<organism evidence="1 2">
    <name type="scientific">Stieleria bergensis</name>
    <dbReference type="NCBI Taxonomy" id="2528025"/>
    <lineage>
        <taxon>Bacteria</taxon>
        <taxon>Pseudomonadati</taxon>
        <taxon>Planctomycetota</taxon>
        <taxon>Planctomycetia</taxon>
        <taxon>Pirellulales</taxon>
        <taxon>Pirellulaceae</taxon>
        <taxon>Stieleria</taxon>
    </lineage>
</organism>
<keyword evidence="2" id="KW-1185">Reference proteome</keyword>
<protein>
    <submittedName>
        <fullName evidence="1">Uncharacterized protein</fullName>
    </submittedName>
</protein>
<sequence length="55" mass="6460">MKSECRRSLFGFKHSRLPELAQPQTARWSDQHEIQLSQLHVARSDQDIDRVTGLR</sequence>
<evidence type="ECO:0000313" key="1">
    <source>
        <dbReference type="EMBL" id="QDT61453.1"/>
    </source>
</evidence>
<dbReference type="Proteomes" id="UP000315003">
    <property type="component" value="Chromosome"/>
</dbReference>
<name>A0A517SZG2_9BACT</name>
<proteinExistence type="predicted"/>